<feature type="compositionally biased region" description="Low complexity" evidence="1">
    <location>
        <begin position="878"/>
        <end position="888"/>
    </location>
</feature>
<evidence type="ECO:0000313" key="4">
    <source>
        <dbReference type="EMBL" id="QIS08081.1"/>
    </source>
</evidence>
<feature type="region of interest" description="Disordered" evidence="1">
    <location>
        <begin position="1"/>
        <end position="22"/>
    </location>
</feature>
<evidence type="ECO:0000313" key="5">
    <source>
        <dbReference type="Proteomes" id="UP000503540"/>
    </source>
</evidence>
<evidence type="ECO:0000256" key="2">
    <source>
        <dbReference type="SAM" id="Phobius"/>
    </source>
</evidence>
<feature type="compositionally biased region" description="Low complexity" evidence="1">
    <location>
        <begin position="504"/>
        <end position="518"/>
    </location>
</feature>
<keyword evidence="2" id="KW-1133">Transmembrane helix</keyword>
<dbReference type="InterPro" id="IPR013486">
    <property type="entry name" value="SpoIID/LytB"/>
</dbReference>
<feature type="compositionally biased region" description="Polar residues" evidence="1">
    <location>
        <begin position="550"/>
        <end position="579"/>
    </location>
</feature>
<protein>
    <submittedName>
        <fullName evidence="4">SpoIID/LytB domain-containing protein</fullName>
    </submittedName>
</protein>
<dbReference type="Pfam" id="PF08486">
    <property type="entry name" value="SpoIID"/>
    <property type="match status" value="1"/>
</dbReference>
<name>A0A6G9Y4G7_9NOCA</name>
<sequence length="907" mass="90423">MRGRQHRNGDEKDRLRGRAARPAGWSRPDLAWLSRVTLAPLGRRTPGLPRLTPALITGGTVLLTGTVLLWWHPDSPLLRGAAGYGHGRGMSQVGAFDSAVQGWTAEHILDHYYPGAALGTVPDVPVRVRLMGRDGSALDTYAEAGLRVAGRMLNPDQTAHLTALPDGRANVVVTVGCDGDTVWQATTDDPWAYPMDPGPGRPAAEHLKLCGGGEYRGALGVAMDNGEARTVNQVVVEDYLLGVVPAEVLANWADQGGVEALRAQAIAARSYALAEQRYSYAQTCDTDDCQMYPGTAKEDARSAAAVAATAGTVLLREGRILRSEYSAAPDGGSPADIGAFAVGPTPGELAGREVPSGTPDPRSGIESPIEVEYRRIGGPNSSVGTPLGPEMSLPGHAGLYRLFTNGVIIATPTLGAQVVDFSTLLQLIPDAQGDPSGRSVPGRTTPEPAAPQAVTPQPDSAAQSAAAPEGGSGSTPQPPATAVGTPNTGPAPQPATAAESGSDATAQPPATAPAVGTPNSGPAPQPAAGSDATPQLPAAAPPVGVPNTGPAPQSATTPQAGLNPAPKSTTAPSVGTASPNAVVDPRSGAISPTTPGPATAPSPRANPNVGSAQSAPTSSVAPGSAAVPPLVASPNAGASPRPGSVPPTVPGPVTAPRPNAPIAPGPTAAQPNSIRPGGGSEPAQRGSASPGSAAPGAENGGVAPTGNPGAQTPPAQPGPAAAPEPPAAQPDSPQSDEATAPESSTAQDAPAQSDTADSAIEPVSVRLGPATLGANVPTGLSTSGSVAPHYVPARPTANSDSVSDHAATRSGSLPPATVTPPDEQKPAESSFATEDIVPQQDSAQHDEVPAPGSIADQSAPAKATPERDAPQDRSSSQPGTVAPSTASTPTPPPTPGVAIPSGHTTNR</sequence>
<feature type="domain" description="Sporulation stage II protein D amidase enhancer LytB N-terminal" evidence="3">
    <location>
        <begin position="225"/>
        <end position="314"/>
    </location>
</feature>
<keyword evidence="2" id="KW-0812">Transmembrane</keyword>
<proteinExistence type="predicted"/>
<feature type="compositionally biased region" description="Low complexity" evidence="1">
    <location>
        <begin position="896"/>
        <end position="907"/>
    </location>
</feature>
<dbReference type="InterPro" id="IPR013693">
    <property type="entry name" value="SpoIID/LytB_N"/>
</dbReference>
<dbReference type="NCBIfam" id="TIGR02669">
    <property type="entry name" value="SpoIID_LytB"/>
    <property type="match status" value="1"/>
</dbReference>
<keyword evidence="5" id="KW-1185">Reference proteome</keyword>
<gene>
    <name evidence="4" type="ORF">F5544_00745</name>
</gene>
<feature type="compositionally biased region" description="Polar residues" evidence="1">
    <location>
        <begin position="608"/>
        <end position="621"/>
    </location>
</feature>
<feature type="compositionally biased region" description="Pro residues" evidence="1">
    <location>
        <begin position="714"/>
        <end position="728"/>
    </location>
</feature>
<accession>A0A6G9Y4G7</accession>
<dbReference type="GO" id="GO:0030435">
    <property type="term" value="P:sporulation resulting in formation of a cellular spore"/>
    <property type="evidence" value="ECO:0007669"/>
    <property type="project" value="InterPro"/>
</dbReference>
<feature type="compositionally biased region" description="Polar residues" evidence="1">
    <location>
        <begin position="735"/>
        <end position="756"/>
    </location>
</feature>
<feature type="region of interest" description="Disordered" evidence="1">
    <location>
        <begin position="430"/>
        <end position="907"/>
    </location>
</feature>
<dbReference type="AlphaFoldDB" id="A0A6G9Y4G7"/>
<evidence type="ECO:0000259" key="3">
    <source>
        <dbReference type="Pfam" id="PF08486"/>
    </source>
</evidence>
<reference evidence="4 5" key="1">
    <citation type="journal article" date="2019" name="ACS Chem. Biol.">
        <title>Identification and Mobilization of a Cryptic Antibiotic Biosynthesis Gene Locus from a Human-Pathogenic Nocardia Isolate.</title>
        <authorList>
            <person name="Herisse M."/>
            <person name="Ishida K."/>
            <person name="Porter J.L."/>
            <person name="Howden B."/>
            <person name="Hertweck C."/>
            <person name="Stinear T.P."/>
            <person name="Pidot S.J."/>
        </authorList>
    </citation>
    <scope>NUCLEOTIDE SEQUENCE [LARGE SCALE GENOMIC DNA]</scope>
    <source>
        <strain evidence="4 5">AUSMDU00012717</strain>
    </source>
</reference>
<organism evidence="4 5">
    <name type="scientific">Nocardia arthritidis</name>
    <dbReference type="NCBI Taxonomy" id="228602"/>
    <lineage>
        <taxon>Bacteria</taxon>
        <taxon>Bacillati</taxon>
        <taxon>Actinomycetota</taxon>
        <taxon>Actinomycetes</taxon>
        <taxon>Mycobacteriales</taxon>
        <taxon>Nocardiaceae</taxon>
        <taxon>Nocardia</taxon>
    </lineage>
</organism>
<feature type="compositionally biased region" description="Low complexity" evidence="1">
    <location>
        <begin position="682"/>
        <end position="701"/>
    </location>
</feature>
<dbReference type="RefSeq" id="WP_167471390.1">
    <property type="nucleotide sequence ID" value="NZ_CP046172.1"/>
</dbReference>
<dbReference type="EMBL" id="CP046172">
    <property type="protein sequence ID" value="QIS08081.1"/>
    <property type="molecule type" value="Genomic_DNA"/>
</dbReference>
<feature type="compositionally biased region" description="Low complexity" evidence="1">
    <location>
        <begin position="455"/>
        <end position="469"/>
    </location>
</feature>
<evidence type="ECO:0000256" key="1">
    <source>
        <dbReference type="SAM" id="MobiDB-lite"/>
    </source>
</evidence>
<dbReference type="KEGG" id="nah:F5544_00745"/>
<feature type="transmembrane region" description="Helical" evidence="2">
    <location>
        <begin position="51"/>
        <end position="71"/>
    </location>
</feature>
<feature type="compositionally biased region" description="Pro residues" evidence="1">
    <location>
        <begin position="643"/>
        <end position="664"/>
    </location>
</feature>
<feature type="compositionally biased region" description="Basic and acidic residues" evidence="1">
    <location>
        <begin position="7"/>
        <end position="16"/>
    </location>
</feature>
<keyword evidence="2" id="KW-0472">Membrane</keyword>
<dbReference type="Proteomes" id="UP000503540">
    <property type="component" value="Chromosome"/>
</dbReference>